<evidence type="ECO:0000256" key="1">
    <source>
        <dbReference type="SAM" id="Phobius"/>
    </source>
</evidence>
<sequence length="348" mass="39221">MQSLCDGLRQLNGETGSYSCGDLYEPVELITMTYPLPDQVEHRCDEDCDDFLFFESCDTYCYDKIFKYKARVFTFYCRAKPNVAIPDKHGFMFGGLFTKGQINMFTGSASCPGQFQQYRMFHDTIVCLSRNYEVDGPLNIKFSGFFTCQSPSNEAQCPVGYTQHLATVENGCDAFYCVRPEEFNRFIPKRVVRPPFEDPSALSNDTESMLYVYRNNTFWFKQPLEPIIKNATTQLTGKGEQNSNGISQDQLNDWIESVYLPSAIQAEKDFMLLQPSSNGSGKTDKKPATTGLTFPLNVFIIGGICIVLAVCAALGLVAYKKRQTRIRGDQELDIIAEVRTENSYGALS</sequence>
<evidence type="ECO:0000313" key="3">
    <source>
        <dbReference type="WBParaSite" id="ACRNAN_scaffold4840.g32866.t1"/>
    </source>
</evidence>
<organism evidence="2 3">
    <name type="scientific">Acrobeloides nanus</name>
    <dbReference type="NCBI Taxonomy" id="290746"/>
    <lineage>
        <taxon>Eukaryota</taxon>
        <taxon>Metazoa</taxon>
        <taxon>Ecdysozoa</taxon>
        <taxon>Nematoda</taxon>
        <taxon>Chromadorea</taxon>
        <taxon>Rhabditida</taxon>
        <taxon>Tylenchina</taxon>
        <taxon>Cephalobomorpha</taxon>
        <taxon>Cephaloboidea</taxon>
        <taxon>Cephalobidae</taxon>
        <taxon>Acrobeloides</taxon>
    </lineage>
</organism>
<feature type="transmembrane region" description="Helical" evidence="1">
    <location>
        <begin position="294"/>
        <end position="319"/>
    </location>
</feature>
<reference evidence="3" key="1">
    <citation type="submission" date="2022-11" db="UniProtKB">
        <authorList>
            <consortium name="WormBaseParasite"/>
        </authorList>
    </citation>
    <scope>IDENTIFICATION</scope>
</reference>
<evidence type="ECO:0000313" key="2">
    <source>
        <dbReference type="Proteomes" id="UP000887540"/>
    </source>
</evidence>
<keyword evidence="1" id="KW-1133">Transmembrane helix</keyword>
<dbReference type="AlphaFoldDB" id="A0A914DYP3"/>
<proteinExistence type="predicted"/>
<keyword evidence="1" id="KW-0812">Transmembrane</keyword>
<dbReference type="Proteomes" id="UP000887540">
    <property type="component" value="Unplaced"/>
</dbReference>
<protein>
    <submittedName>
        <fullName evidence="3">Uncharacterized protein</fullName>
    </submittedName>
</protein>
<keyword evidence="1" id="KW-0472">Membrane</keyword>
<name>A0A914DYP3_9BILA</name>
<keyword evidence="2" id="KW-1185">Reference proteome</keyword>
<dbReference type="WBParaSite" id="ACRNAN_scaffold4840.g32866.t1">
    <property type="protein sequence ID" value="ACRNAN_scaffold4840.g32866.t1"/>
    <property type="gene ID" value="ACRNAN_scaffold4840.g32866"/>
</dbReference>
<accession>A0A914DYP3</accession>